<name>A0A2Y9PIK9_DELLE</name>
<dbReference type="GeneID" id="111183605"/>
<gene>
    <name evidence="3" type="primary">LOC111183605</name>
</gene>
<sequence>MHLLCLLENFIFSNFKEESKLYDLVNQIHLLRWHLQSRKLKENLGQCQESSLHHETQELGIQASAASTQLISLRLQLWRGLKGKSMMGKRMDSIFSETFGCCIGPLDDGVKGSMSCAEEGQSSPAGEGCSPEPVLPAPLTESEGLEANQKTLHGESSPSVVIWGSRIWHHDKGIPEKTQAIQGHWTTVSNTWCGPDPGFPYSWSGEQKTTREVEEGRHKPQNVGDF</sequence>
<keyword evidence="2" id="KW-1185">Reference proteome</keyword>
<evidence type="ECO:0000313" key="3">
    <source>
        <dbReference type="RefSeq" id="XP_022446764.1"/>
    </source>
</evidence>
<dbReference type="Proteomes" id="UP000248483">
    <property type="component" value="Unplaced"/>
</dbReference>
<protein>
    <submittedName>
        <fullName evidence="3">Uncharacterized protein LOC111183605</fullName>
    </submittedName>
</protein>
<reference evidence="3" key="1">
    <citation type="submission" date="2025-08" db="UniProtKB">
        <authorList>
            <consortium name="RefSeq"/>
        </authorList>
    </citation>
    <scope>IDENTIFICATION</scope>
    <source>
        <tissue evidence="3">Blood</tissue>
    </source>
</reference>
<feature type="compositionally biased region" description="Basic and acidic residues" evidence="1">
    <location>
        <begin position="208"/>
        <end position="218"/>
    </location>
</feature>
<accession>A0A2Y9PIK9</accession>
<proteinExistence type="predicted"/>
<dbReference type="InParanoid" id="A0A2Y9PIK9"/>
<evidence type="ECO:0000256" key="1">
    <source>
        <dbReference type="SAM" id="MobiDB-lite"/>
    </source>
</evidence>
<feature type="region of interest" description="Disordered" evidence="1">
    <location>
        <begin position="114"/>
        <end position="137"/>
    </location>
</feature>
<evidence type="ECO:0000313" key="2">
    <source>
        <dbReference type="Proteomes" id="UP000248483"/>
    </source>
</evidence>
<dbReference type="KEGG" id="dle:111183605"/>
<dbReference type="RefSeq" id="XP_022446764.1">
    <property type="nucleotide sequence ID" value="XM_022591056.1"/>
</dbReference>
<organism evidence="2 3">
    <name type="scientific">Delphinapterus leucas</name>
    <name type="common">Beluga whale</name>
    <dbReference type="NCBI Taxonomy" id="9749"/>
    <lineage>
        <taxon>Eukaryota</taxon>
        <taxon>Metazoa</taxon>
        <taxon>Chordata</taxon>
        <taxon>Craniata</taxon>
        <taxon>Vertebrata</taxon>
        <taxon>Euteleostomi</taxon>
        <taxon>Mammalia</taxon>
        <taxon>Eutheria</taxon>
        <taxon>Laurasiatheria</taxon>
        <taxon>Artiodactyla</taxon>
        <taxon>Whippomorpha</taxon>
        <taxon>Cetacea</taxon>
        <taxon>Odontoceti</taxon>
        <taxon>Monodontidae</taxon>
        <taxon>Delphinapterus</taxon>
    </lineage>
</organism>
<dbReference type="AlphaFoldDB" id="A0A2Y9PIK9"/>
<feature type="region of interest" description="Disordered" evidence="1">
    <location>
        <begin position="203"/>
        <end position="226"/>
    </location>
</feature>